<dbReference type="PANTHER" id="PTHR37817:SF1">
    <property type="entry name" value="N-ACETYLTRANSFERASE EIS"/>
    <property type="match status" value="1"/>
</dbReference>
<dbReference type="EMBL" id="LLZU01000002">
    <property type="protein sequence ID" value="KRV51087.1"/>
    <property type="molecule type" value="Genomic_DNA"/>
</dbReference>
<dbReference type="Gene3D" id="3.40.630.30">
    <property type="match status" value="2"/>
</dbReference>
<feature type="domain" description="Enhanced intracellular survival protein" evidence="4">
    <location>
        <begin position="315"/>
        <end position="415"/>
    </location>
</feature>
<dbReference type="SUPFAM" id="SSF55729">
    <property type="entry name" value="Acyl-CoA N-acyltransferases (Nat)"/>
    <property type="match status" value="1"/>
</dbReference>
<evidence type="ECO:0000259" key="5">
    <source>
        <dbReference type="Pfam" id="PF17668"/>
    </source>
</evidence>
<keyword evidence="7" id="KW-1185">Reference proteome</keyword>
<dbReference type="Pfam" id="PF13530">
    <property type="entry name" value="SCP2_2"/>
    <property type="match status" value="1"/>
</dbReference>
<organism evidence="6 7">
    <name type="scientific">Wenjunlia vitaminophila</name>
    <name type="common">Streptomyces vitaminophilus</name>
    <dbReference type="NCBI Taxonomy" id="76728"/>
    <lineage>
        <taxon>Bacteria</taxon>
        <taxon>Bacillati</taxon>
        <taxon>Actinomycetota</taxon>
        <taxon>Actinomycetes</taxon>
        <taxon>Kitasatosporales</taxon>
        <taxon>Streptomycetaceae</taxon>
        <taxon>Wenjunlia</taxon>
    </lineage>
</organism>
<dbReference type="InterPro" id="IPR041380">
    <property type="entry name" value="Acetyltransf_17"/>
</dbReference>
<protein>
    <recommendedName>
        <fullName evidence="8">GNAT family N-acetyltransferase</fullName>
    </recommendedName>
</protein>
<evidence type="ECO:0000259" key="4">
    <source>
        <dbReference type="Pfam" id="PF13530"/>
    </source>
</evidence>
<feature type="binding site" evidence="3">
    <location>
        <begin position="98"/>
        <end position="103"/>
    </location>
    <ligand>
        <name>acetyl-CoA</name>
        <dbReference type="ChEBI" id="CHEBI:57288"/>
    </ligand>
</feature>
<name>A0A0T6LZC3_WENVI</name>
<dbReference type="AlphaFoldDB" id="A0A0T6LZC3"/>
<dbReference type="eggNOG" id="COG4552">
    <property type="taxonomic scope" value="Bacteria"/>
</dbReference>
<dbReference type="SUPFAM" id="SSF55718">
    <property type="entry name" value="SCP-like"/>
    <property type="match status" value="1"/>
</dbReference>
<dbReference type="HAMAP" id="MF_01812">
    <property type="entry name" value="Eis"/>
    <property type="match status" value="1"/>
</dbReference>
<dbReference type="InterPro" id="IPR036527">
    <property type="entry name" value="SCP2_sterol-bd_dom_sf"/>
</dbReference>
<sequence>MTEHRPAVDIRWYTADDHAEWCRALDVGFLRLPSRENHEAVLEYRRRWVDPDRTMGAFDGPRCVATFNSQPQVLTVPGGATLVASGVTNVTVTSTHRRRGLLSRMMARELDRCRERGEPLAILDAAEYGIYGRYGYGPATSMVNFEVDVHRAALGSYAPPANGRLDLVDPAEFGKHAPEVHERFRLARHGVIARKAIWWQLVTGELVHPLKQWKDAFHVLYRNDSGQVDGFLTYHVEDEWADHRPQGVLHVQDLIGATPEAEAELWRYAVSVDWVAKVVAENRPPDDILPLLLGDARSARRTAAGDFLWLRPLDVPRLLSERTYGVADTLVLEVHDHMGYAQGRFLLDGGPDGATCAATTREPDLVLEVGTLGNLYLGDESTVRLAAVGRIEASDREALSRADVMFRTGRRPWCPDSF</sequence>
<dbReference type="Proteomes" id="UP000050867">
    <property type="component" value="Unassembled WGS sequence"/>
</dbReference>
<dbReference type="InterPro" id="IPR016181">
    <property type="entry name" value="Acyl_CoA_acyltransferase"/>
</dbReference>
<dbReference type="PANTHER" id="PTHR37817">
    <property type="entry name" value="N-ACETYLTRANSFERASE EIS"/>
    <property type="match status" value="1"/>
</dbReference>
<dbReference type="STRING" id="76728.AQ490_02475"/>
<accession>A0A0T6LZC3</accession>
<feature type="active site" description="Proton donor" evidence="3">
    <location>
        <position position="131"/>
    </location>
</feature>
<dbReference type="GO" id="GO:0034069">
    <property type="term" value="F:aminoglycoside N-acetyltransferase activity"/>
    <property type="evidence" value="ECO:0007669"/>
    <property type="project" value="TreeGrafter"/>
</dbReference>
<proteinExistence type="inferred from homology"/>
<dbReference type="Pfam" id="PF13527">
    <property type="entry name" value="Acetyltransf_9"/>
    <property type="match status" value="1"/>
</dbReference>
<gene>
    <name evidence="6" type="ORF">AQ490_02475</name>
</gene>
<dbReference type="RefSeq" id="WP_018386432.1">
    <property type="nucleotide sequence ID" value="NZ_LLZU01000002.1"/>
</dbReference>
<feature type="domain" description="Eis-like acetyltransferase" evidence="5">
    <location>
        <begin position="190"/>
        <end position="302"/>
    </location>
</feature>
<comment type="similarity">
    <text evidence="3">Belongs to the acetyltransferase Eis family.</text>
</comment>
<keyword evidence="2 3" id="KW-0012">Acyltransferase</keyword>
<evidence type="ECO:0000313" key="7">
    <source>
        <dbReference type="Proteomes" id="UP000050867"/>
    </source>
</evidence>
<dbReference type="InterPro" id="IPR051554">
    <property type="entry name" value="Acetyltransferase_Eis"/>
</dbReference>
<evidence type="ECO:0008006" key="8">
    <source>
        <dbReference type="Google" id="ProtNLM"/>
    </source>
</evidence>
<evidence type="ECO:0000313" key="6">
    <source>
        <dbReference type="EMBL" id="KRV51087.1"/>
    </source>
</evidence>
<feature type="active site" description="Proton acceptor; via carboxylate" evidence="3">
    <location>
        <position position="418"/>
    </location>
</feature>
<evidence type="ECO:0000256" key="3">
    <source>
        <dbReference type="HAMAP-Rule" id="MF_01812"/>
    </source>
</evidence>
<evidence type="ECO:0000256" key="2">
    <source>
        <dbReference type="ARBA" id="ARBA00023315"/>
    </source>
</evidence>
<dbReference type="InterPro" id="IPR025559">
    <property type="entry name" value="Eis_dom"/>
</dbReference>
<keyword evidence="1 3" id="KW-0808">Transferase</keyword>
<dbReference type="GO" id="GO:0030649">
    <property type="term" value="P:aminoglycoside antibiotic catabolic process"/>
    <property type="evidence" value="ECO:0007669"/>
    <property type="project" value="TreeGrafter"/>
</dbReference>
<evidence type="ECO:0000256" key="1">
    <source>
        <dbReference type="ARBA" id="ARBA00022679"/>
    </source>
</evidence>
<comment type="subunit">
    <text evidence="3">Homohexamer; trimer of dimers.</text>
</comment>
<comment type="caution">
    <text evidence="3">Lacks conserved residue(s) required for the propagation of feature annotation.</text>
</comment>
<dbReference type="Gene3D" id="3.30.1050.10">
    <property type="entry name" value="SCP2 sterol-binding domain"/>
    <property type="match status" value="1"/>
</dbReference>
<dbReference type="NCBIfam" id="NF002367">
    <property type="entry name" value="PRK01346.1-4"/>
    <property type="match status" value="1"/>
</dbReference>
<reference evidence="6 7" key="1">
    <citation type="submission" date="2015-10" db="EMBL/GenBank/DDBJ databases">
        <title>Draft genome sequence of pyrrolomycin-producing Streptomyces vitaminophilus.</title>
        <authorList>
            <person name="Graham D.E."/>
            <person name="Mahan K.M."/>
            <person name="Klingeman D.M."/>
            <person name="Hettich R.L."/>
            <person name="Parry R.J."/>
        </authorList>
    </citation>
    <scope>NUCLEOTIDE SEQUENCE [LARGE SCALE GENOMIC DNA]</scope>
    <source>
        <strain evidence="6 7">ATCC 31673</strain>
    </source>
</reference>
<dbReference type="OrthoDB" id="8399956at2"/>
<dbReference type="Pfam" id="PF17668">
    <property type="entry name" value="Acetyltransf_17"/>
    <property type="match status" value="1"/>
</dbReference>
<comment type="caution">
    <text evidence="6">The sequence shown here is derived from an EMBL/GenBank/DDBJ whole genome shotgun (WGS) entry which is preliminary data.</text>
</comment>
<dbReference type="InterPro" id="IPR022902">
    <property type="entry name" value="NAcTrfase_Eis"/>
</dbReference>
<feature type="binding site" evidence="3">
    <location>
        <begin position="90"/>
        <end position="92"/>
    </location>
    <ligand>
        <name>acetyl-CoA</name>
        <dbReference type="ChEBI" id="CHEBI:57288"/>
    </ligand>
</feature>